<name>A0ABD5UGC2_9EURY</name>
<keyword evidence="1" id="KW-1133">Transmembrane helix</keyword>
<dbReference type="Proteomes" id="UP001596333">
    <property type="component" value="Unassembled WGS sequence"/>
</dbReference>
<evidence type="ECO:0000313" key="3">
    <source>
        <dbReference type="Proteomes" id="UP001596333"/>
    </source>
</evidence>
<reference evidence="2 3" key="1">
    <citation type="journal article" date="2019" name="Int. J. Syst. Evol. Microbiol.">
        <title>The Global Catalogue of Microorganisms (GCM) 10K type strain sequencing project: providing services to taxonomists for standard genome sequencing and annotation.</title>
        <authorList>
            <consortium name="The Broad Institute Genomics Platform"/>
            <consortium name="The Broad Institute Genome Sequencing Center for Infectious Disease"/>
            <person name="Wu L."/>
            <person name="Ma J."/>
        </authorList>
    </citation>
    <scope>NUCLEOTIDE SEQUENCE [LARGE SCALE GENOMIC DNA]</scope>
    <source>
        <strain evidence="2 3">Y73</strain>
    </source>
</reference>
<accession>A0ABD5UGC2</accession>
<feature type="transmembrane region" description="Helical" evidence="1">
    <location>
        <begin position="53"/>
        <end position="74"/>
    </location>
</feature>
<keyword evidence="3" id="KW-1185">Reference proteome</keyword>
<feature type="transmembrane region" description="Helical" evidence="1">
    <location>
        <begin position="128"/>
        <end position="148"/>
    </location>
</feature>
<sequence length="182" mass="20350">MKAFDITPIVENFYRDILESDRRSDNEAYTLLAVPAVLALVGVVRPIDTEFMSMMATALAILFGFTFSSLLTTAKYSAKDDRIEERVVNQTRLGTSYALLMNLVALIMVVGVSIGVTDYGALSQHSAVVLSVGVYFLLFHYLLVMVYLMRYLYLLAVGGALEQTQDRNQGREDENEKNEITL</sequence>
<evidence type="ECO:0000313" key="2">
    <source>
        <dbReference type="EMBL" id="MFC6888479.1"/>
    </source>
</evidence>
<evidence type="ECO:0000256" key="1">
    <source>
        <dbReference type="SAM" id="Phobius"/>
    </source>
</evidence>
<proteinExistence type="predicted"/>
<keyword evidence="1" id="KW-0812">Transmembrane</keyword>
<dbReference type="AlphaFoldDB" id="A0ABD5UGC2"/>
<feature type="transmembrane region" description="Helical" evidence="1">
    <location>
        <begin position="95"/>
        <end position="116"/>
    </location>
</feature>
<organism evidence="2 3">
    <name type="scientific">Halorubrum trueperi</name>
    <dbReference type="NCBI Taxonomy" id="2004704"/>
    <lineage>
        <taxon>Archaea</taxon>
        <taxon>Methanobacteriati</taxon>
        <taxon>Methanobacteriota</taxon>
        <taxon>Stenosarchaea group</taxon>
        <taxon>Halobacteria</taxon>
        <taxon>Halobacteriales</taxon>
        <taxon>Haloferacaceae</taxon>
        <taxon>Halorubrum</taxon>
    </lineage>
</organism>
<feature type="transmembrane region" description="Helical" evidence="1">
    <location>
        <begin position="28"/>
        <end position="47"/>
    </location>
</feature>
<dbReference type="RefSeq" id="WP_379765525.1">
    <property type="nucleotide sequence ID" value="NZ_JBHSXI010000004.1"/>
</dbReference>
<keyword evidence="1" id="KW-0472">Membrane</keyword>
<protein>
    <submittedName>
        <fullName evidence="2">Uncharacterized protein</fullName>
    </submittedName>
</protein>
<comment type="caution">
    <text evidence="2">The sequence shown here is derived from an EMBL/GenBank/DDBJ whole genome shotgun (WGS) entry which is preliminary data.</text>
</comment>
<dbReference type="EMBL" id="JBHSXI010000004">
    <property type="protein sequence ID" value="MFC6888479.1"/>
    <property type="molecule type" value="Genomic_DNA"/>
</dbReference>
<gene>
    <name evidence="2" type="ORF">ACFQEY_05400</name>
</gene>